<feature type="coiled-coil region" evidence="1">
    <location>
        <begin position="223"/>
        <end position="260"/>
    </location>
</feature>
<dbReference type="RefSeq" id="WP_385875271.1">
    <property type="nucleotide sequence ID" value="NZ_JBHLXE010000002.1"/>
</dbReference>
<feature type="compositionally biased region" description="Basic and acidic residues" evidence="2">
    <location>
        <begin position="157"/>
        <end position="171"/>
    </location>
</feature>
<evidence type="ECO:0000313" key="4">
    <source>
        <dbReference type="Proteomes" id="UP001589758"/>
    </source>
</evidence>
<dbReference type="EMBL" id="JBHLXE010000002">
    <property type="protein sequence ID" value="MFC0178523.1"/>
    <property type="molecule type" value="Genomic_DNA"/>
</dbReference>
<evidence type="ECO:0000313" key="3">
    <source>
        <dbReference type="EMBL" id="MFC0178523.1"/>
    </source>
</evidence>
<evidence type="ECO:0000256" key="2">
    <source>
        <dbReference type="SAM" id="MobiDB-lite"/>
    </source>
</evidence>
<keyword evidence="4" id="KW-1185">Reference proteome</keyword>
<organism evidence="3 4">
    <name type="scientific">Thorsellia kenyensis</name>
    <dbReference type="NCBI Taxonomy" id="1549888"/>
    <lineage>
        <taxon>Bacteria</taxon>
        <taxon>Pseudomonadati</taxon>
        <taxon>Pseudomonadota</taxon>
        <taxon>Gammaproteobacteria</taxon>
        <taxon>Enterobacterales</taxon>
        <taxon>Thorselliaceae</taxon>
        <taxon>Thorsellia</taxon>
    </lineage>
</organism>
<evidence type="ECO:0000256" key="1">
    <source>
        <dbReference type="SAM" id="Coils"/>
    </source>
</evidence>
<comment type="caution">
    <text evidence="3">The sequence shown here is derived from an EMBL/GenBank/DDBJ whole genome shotgun (WGS) entry which is preliminary data.</text>
</comment>
<proteinExistence type="predicted"/>
<feature type="compositionally biased region" description="Basic and acidic residues" evidence="2">
    <location>
        <begin position="179"/>
        <end position="193"/>
    </location>
</feature>
<feature type="region of interest" description="Disordered" evidence="2">
    <location>
        <begin position="157"/>
        <end position="193"/>
    </location>
</feature>
<protein>
    <submittedName>
        <fullName evidence="3">PAAR-like domain-containing protein</fullName>
    </submittedName>
</protein>
<sequence length="314" mass="34646">MNTGVYINDREACSKASDGVSAAAFPDPCWTPPAPPVVVPYPNTSRSSTLSNDTTTVFICNSMVAKEDRSFFATSTGNEGATQGMSKGLMTGVIKGKSYFQSWSPNVRFEGRGVPRHLDIMGHNQRSFASNTPLFPYVSTGIFDKDECEKERKKIERECAKDEDKSEEKRFLGNKRKRANQDKPPKAKNGEWHWTDDHCTGFERTLVKGDGLAESLTENDIDFDRLKEELGTIKDHIADLREHFNLLQSAEDELKDMAVNAATKAAAKLAAKAALKQAAGSVVPLVGNVSMGLWTLYDFMDTASEIIEITSFAE</sequence>
<reference evidence="3 4" key="1">
    <citation type="submission" date="2024-09" db="EMBL/GenBank/DDBJ databases">
        <authorList>
            <person name="Sun Q."/>
            <person name="Mori K."/>
        </authorList>
    </citation>
    <scope>NUCLEOTIDE SEQUENCE [LARGE SCALE GENOMIC DNA]</scope>
    <source>
        <strain evidence="3 4">CCM 8545</strain>
    </source>
</reference>
<dbReference type="Proteomes" id="UP001589758">
    <property type="component" value="Unassembled WGS sequence"/>
</dbReference>
<name>A0ABV6C6D5_9GAMM</name>
<accession>A0ABV6C6D5</accession>
<dbReference type="Pfam" id="PF13665">
    <property type="entry name" value="Tox-PAAR-like"/>
    <property type="match status" value="1"/>
</dbReference>
<gene>
    <name evidence="3" type="ORF">ACFFIT_00120</name>
</gene>
<keyword evidence="1" id="KW-0175">Coiled coil</keyword>